<feature type="transmembrane region" description="Helical" evidence="2">
    <location>
        <begin position="24"/>
        <end position="44"/>
    </location>
</feature>
<proteinExistence type="predicted"/>
<keyword evidence="2" id="KW-0472">Membrane</keyword>
<evidence type="ECO:0000313" key="4">
    <source>
        <dbReference type="Proteomes" id="UP000282312"/>
    </source>
</evidence>
<reference evidence="3 4" key="1">
    <citation type="submission" date="2018-05" db="EMBL/GenBank/DDBJ databases">
        <title>Micromonospora from Atacama Desert.</title>
        <authorList>
            <person name="Carro L."/>
            <person name="Goodfellow M."/>
            <person name="Klenk H.-P."/>
        </authorList>
    </citation>
    <scope>NUCLEOTIDE SEQUENCE [LARGE SCALE GENOMIC DNA]</scope>
    <source>
        <strain evidence="3 4">LB39</strain>
    </source>
</reference>
<gene>
    <name evidence="3" type="ORF">DLJ59_15925</name>
</gene>
<organism evidence="3 4">
    <name type="scientific">Micromonospora inaquosa</name>
    <dbReference type="NCBI Taxonomy" id="2203716"/>
    <lineage>
        <taxon>Bacteria</taxon>
        <taxon>Bacillati</taxon>
        <taxon>Actinomycetota</taxon>
        <taxon>Actinomycetes</taxon>
        <taxon>Micromonosporales</taxon>
        <taxon>Micromonosporaceae</taxon>
        <taxon>Micromonospora</taxon>
    </lineage>
</organism>
<dbReference type="Proteomes" id="UP000282312">
    <property type="component" value="Unassembled WGS sequence"/>
</dbReference>
<dbReference type="EMBL" id="QGSZ01000210">
    <property type="protein sequence ID" value="RQX02279.1"/>
    <property type="molecule type" value="Genomic_DNA"/>
</dbReference>
<accession>A0A3N9WNM2</accession>
<evidence type="ECO:0000313" key="3">
    <source>
        <dbReference type="EMBL" id="RQX02279.1"/>
    </source>
</evidence>
<keyword evidence="2" id="KW-0812">Transmembrane</keyword>
<comment type="caution">
    <text evidence="3">The sequence shown here is derived from an EMBL/GenBank/DDBJ whole genome shotgun (WGS) entry which is preliminary data.</text>
</comment>
<keyword evidence="2" id="KW-1133">Transmembrane helix</keyword>
<dbReference type="AlphaFoldDB" id="A0A3N9WNM2"/>
<sequence length="215" mass="22943">MLSSILCHMLLVLAQPPVSSDSGWTQWVPVASAAVALLALLVALSNRNTSRRALALSMQQEERRAARLDVTLADSASWRRSGASRWVGIKILAVNPTDRDAAIVGAELHIAYTLPTGHAMTVKVGHRTTGDDFPGDVTALDLPVRLESNGAVAGWLTFELPAGLFPHGAGIQRYDAVLQDSRGIAVTVSASVLREVEHDQTSDDQAADETSGRSR</sequence>
<protein>
    <submittedName>
        <fullName evidence="3">Uncharacterized protein</fullName>
    </submittedName>
</protein>
<keyword evidence="4" id="KW-1185">Reference proteome</keyword>
<evidence type="ECO:0000256" key="2">
    <source>
        <dbReference type="SAM" id="Phobius"/>
    </source>
</evidence>
<feature type="region of interest" description="Disordered" evidence="1">
    <location>
        <begin position="196"/>
        <end position="215"/>
    </location>
</feature>
<evidence type="ECO:0000256" key="1">
    <source>
        <dbReference type="SAM" id="MobiDB-lite"/>
    </source>
</evidence>
<name>A0A3N9WNM2_9ACTN</name>